<dbReference type="AlphaFoldDB" id="A0AAN8JSN0"/>
<name>A0AAN8JSN0_PATCE</name>
<proteinExistence type="predicted"/>
<keyword evidence="2" id="KW-0964">Secreted</keyword>
<keyword evidence="4" id="KW-0027">Amidation</keyword>
<feature type="chain" id="PRO_5042938410" evidence="6">
    <location>
        <begin position="23"/>
        <end position="304"/>
    </location>
</feature>
<keyword evidence="5" id="KW-0527">Neuropeptide</keyword>
<comment type="caution">
    <text evidence="7">The sequence shown here is derived from an EMBL/GenBank/DDBJ whole genome shotgun (WGS) entry which is preliminary data.</text>
</comment>
<evidence type="ECO:0000256" key="5">
    <source>
        <dbReference type="ARBA" id="ARBA00023320"/>
    </source>
</evidence>
<gene>
    <name evidence="7" type="ORF">SNE40_006828</name>
</gene>
<evidence type="ECO:0000256" key="4">
    <source>
        <dbReference type="ARBA" id="ARBA00022815"/>
    </source>
</evidence>
<dbReference type="PANTHER" id="PTHR20986:SF22">
    <property type="entry name" value="FMRFAMIDE-RELATED PEPTIDES"/>
    <property type="match status" value="1"/>
</dbReference>
<dbReference type="Proteomes" id="UP001347796">
    <property type="component" value="Unassembled WGS sequence"/>
</dbReference>
<dbReference type="GO" id="GO:0005576">
    <property type="term" value="C:extracellular region"/>
    <property type="evidence" value="ECO:0007669"/>
    <property type="project" value="UniProtKB-SubCell"/>
</dbReference>
<accession>A0AAN8JSN0</accession>
<evidence type="ECO:0000313" key="8">
    <source>
        <dbReference type="Proteomes" id="UP001347796"/>
    </source>
</evidence>
<keyword evidence="8" id="KW-1185">Reference proteome</keyword>
<reference evidence="7 8" key="1">
    <citation type="submission" date="2024-01" db="EMBL/GenBank/DDBJ databases">
        <title>The genome of the rayed Mediterranean limpet Patella caerulea (Linnaeus, 1758).</title>
        <authorList>
            <person name="Anh-Thu Weber A."/>
            <person name="Halstead-Nussloch G."/>
        </authorList>
    </citation>
    <scope>NUCLEOTIDE SEQUENCE [LARGE SCALE GENOMIC DNA]</scope>
    <source>
        <strain evidence="7">AATW-2023a</strain>
        <tissue evidence="7">Whole specimen</tissue>
    </source>
</reference>
<keyword evidence="3" id="KW-0677">Repeat</keyword>
<dbReference type="GO" id="GO:0007218">
    <property type="term" value="P:neuropeptide signaling pathway"/>
    <property type="evidence" value="ECO:0007669"/>
    <property type="project" value="UniProtKB-KW"/>
</dbReference>
<sequence>MISVNLHLLALALLCITQIVHSKEETTEQKPEDESLSRMKRGGLNMLRLGRGLQMLRLGKRTNFPMFRMGRSQPEPEDSDEDLKELILEILMQQQADKAALEDYSYPHPPSYPRFKRSLPDYPETPKEVEIPDLSKLHEGGFEDKNEDDKVDEYYPVSYPELENEVEYEKRALGMLRLGRSGTDDEITEEQKRRMSMLRMGKRPMRMLRMGKRPMSMLRMGKRPMSMLRMGKRPMSMLRMGKRPVSMLRMGKRPMSMLRMGKRPMSMLRMGKRPMSMLRMGKKSDDEHSVETRGLSMLRLGRST</sequence>
<comment type="subcellular location">
    <subcellularLocation>
        <location evidence="1">Secreted</location>
    </subcellularLocation>
</comment>
<dbReference type="EMBL" id="JAZGQO010000006">
    <property type="protein sequence ID" value="KAK6184337.1"/>
    <property type="molecule type" value="Genomic_DNA"/>
</dbReference>
<evidence type="ECO:0000256" key="6">
    <source>
        <dbReference type="SAM" id="SignalP"/>
    </source>
</evidence>
<evidence type="ECO:0000313" key="7">
    <source>
        <dbReference type="EMBL" id="KAK6184337.1"/>
    </source>
</evidence>
<evidence type="ECO:0000256" key="3">
    <source>
        <dbReference type="ARBA" id="ARBA00022737"/>
    </source>
</evidence>
<protein>
    <submittedName>
        <fullName evidence="7">Uncharacterized protein</fullName>
    </submittedName>
</protein>
<dbReference type="InterPro" id="IPR051041">
    <property type="entry name" value="FMRFamide-related_np"/>
</dbReference>
<evidence type="ECO:0000256" key="2">
    <source>
        <dbReference type="ARBA" id="ARBA00022525"/>
    </source>
</evidence>
<feature type="signal peptide" evidence="6">
    <location>
        <begin position="1"/>
        <end position="22"/>
    </location>
</feature>
<organism evidence="7 8">
    <name type="scientific">Patella caerulea</name>
    <name type="common">Rayed Mediterranean limpet</name>
    <dbReference type="NCBI Taxonomy" id="87958"/>
    <lineage>
        <taxon>Eukaryota</taxon>
        <taxon>Metazoa</taxon>
        <taxon>Spiralia</taxon>
        <taxon>Lophotrochozoa</taxon>
        <taxon>Mollusca</taxon>
        <taxon>Gastropoda</taxon>
        <taxon>Patellogastropoda</taxon>
        <taxon>Patelloidea</taxon>
        <taxon>Patellidae</taxon>
        <taxon>Patella</taxon>
    </lineage>
</organism>
<evidence type="ECO:0000256" key="1">
    <source>
        <dbReference type="ARBA" id="ARBA00004613"/>
    </source>
</evidence>
<keyword evidence="6" id="KW-0732">Signal</keyword>
<dbReference type="PANTHER" id="PTHR20986">
    <property type="entry name" value="FMRFAMIDE-RELATED PEPTIDES"/>
    <property type="match status" value="1"/>
</dbReference>